<evidence type="ECO:0000256" key="4">
    <source>
        <dbReference type="ARBA" id="ARBA00023134"/>
    </source>
</evidence>
<dbReference type="PANTHER" id="PTHR10465:SF0">
    <property type="entry name" value="SARCALUMENIN"/>
    <property type="match status" value="1"/>
</dbReference>
<feature type="domain" description="Dynamin N-terminal" evidence="8">
    <location>
        <begin position="50"/>
        <end position="202"/>
    </location>
</feature>
<dbReference type="GO" id="GO:0005525">
    <property type="term" value="F:GTP binding"/>
    <property type="evidence" value="ECO:0007669"/>
    <property type="project" value="UniProtKB-KW"/>
</dbReference>
<sequence>MDSKTLEKLHPLDKALATIRERMQEQGDPAHADKMAELLEKRTEDALIAAFCGHFSAGKSTLVNRLCGAELLPSSPIPTSANVVSIRGGEPSAVIERLRDGIRETITAAPERLEDYCVNGEEFVSVAISYPSALLGDDLMLLDTPGIDSTDAAHRLATESALHLADVVFYVMDYNHVQSEINFTFAKQLTDWGKPMYLIVNQIDKHRDNELPFAEYKESVKRAFADWHLEPAGILFLSLKKPDHPASQLDQLEALLRKLTSSKQELQSYNIDASARFLIAEHGEQLAYEAEPQRLRLLDAAGGEEEAATVADRLNKLEAELADAKNRPAKLEEELRQEVQAILGSANIMPAVIRDLAHEMLESRKPGFRAGILFAGAKTAAEQARRLESFRRELDEQTQAVVYWHLKDLLRKAADKLRWRGDEVERQLQDGLGQELTGEWLLSQIQSGAVMGNEYTMTYSRQVVQKVQEDARRRAYSFIELLGAKAAERSAEEERQIEQQLAELQSKSQAVVELQAMDQREEAYLQSLLAELPASPKRPSLPAPDTSVASRVHPESRDQSGTDRASDTRSAAAAPKEQQEATSITDSKSTGHQTAGGNTFSLVANTDMLHTQHASARRLLDAASLLEGYEAMRGAVDAMKRKADRLQNGRFTIALFGAFSAGKSSFANALIGAPALPVSPNPTTAAINRIVPPEADFPHRTAKVIMKSYETMLDDVRFSLSMLGGDTSSPDISRLLEQVKAFTPAGLHPGGRPHFSFLKAALEGWDSYGALLGKELKASPEEYRQFVAEESRSCFVQQIDLHYDCPLTAQGIILVDTPGADSVNARHTGVAFHYIKNADAVLFVTYYNHAFSQADRQFLTQLGRVKDQFELDKMFFIVNAADLADSREELQGVLKHVELNLLQHGIRFPRMFAVSSLLALTGKVENSRELMGQSGIEAFEQSFLDFTAKELGGMAIEAAKREITRARDIVADWIESAGHDEQTRRREAEALKEASAKALGQVRSSGSRAPFDPLQQELQELFHHVLQRVRYRFGEFFNVSFNPAVLQDDGRDLKKMLVSSWLELQQMLRKELSQELLATQLRLEVSLKRLVLKHYEAEAADTSQHLNGFRAEEYEPGDAASPALKEEWQAQEEPDVRWLSSRFKSPRHFFEGSGKSVMREDLEALLASGMQDYMDRRAEEWTGHYEQVWKSALAEAASRLERSIRSYESGRLASLNQSVSEAELRQLLDALSKV</sequence>
<keyword evidence="4" id="KW-0342">GTP-binding</keyword>
<evidence type="ECO:0000256" key="6">
    <source>
        <dbReference type="SAM" id="Coils"/>
    </source>
</evidence>
<dbReference type="Pfam" id="PF00350">
    <property type="entry name" value="Dynamin_N"/>
    <property type="match status" value="2"/>
</dbReference>
<feature type="coiled-coil region" evidence="6">
    <location>
        <begin position="487"/>
        <end position="517"/>
    </location>
</feature>
<dbReference type="EMBL" id="QKRB01000057">
    <property type="protein sequence ID" value="PZD93594.1"/>
    <property type="molecule type" value="Genomic_DNA"/>
</dbReference>
<reference evidence="9 10" key="1">
    <citation type="submission" date="2018-06" db="EMBL/GenBank/DDBJ databases">
        <title>Paenibacillus imtechensis sp. nov.</title>
        <authorList>
            <person name="Pinnaka A.K."/>
            <person name="Singh H."/>
            <person name="Kaur M."/>
        </authorList>
    </citation>
    <scope>NUCLEOTIDE SEQUENCE [LARGE SCALE GENOMIC DNA]</scope>
    <source>
        <strain evidence="9 10">SMB1</strain>
    </source>
</reference>
<feature type="region of interest" description="Disordered" evidence="7">
    <location>
        <begin position="534"/>
        <end position="598"/>
    </location>
</feature>
<feature type="compositionally biased region" description="Basic and acidic residues" evidence="7">
    <location>
        <begin position="552"/>
        <end position="567"/>
    </location>
</feature>
<comment type="subcellular location">
    <subcellularLocation>
        <location evidence="1">Membrane</location>
    </subcellularLocation>
</comment>
<accession>A0A2W1LGK9</accession>
<organism evidence="9 10">
    <name type="scientific">Paenibacillus sambharensis</name>
    <dbReference type="NCBI Taxonomy" id="1803190"/>
    <lineage>
        <taxon>Bacteria</taxon>
        <taxon>Bacillati</taxon>
        <taxon>Bacillota</taxon>
        <taxon>Bacilli</taxon>
        <taxon>Bacillales</taxon>
        <taxon>Paenibacillaceae</taxon>
        <taxon>Paenibacillus</taxon>
    </lineage>
</organism>
<protein>
    <submittedName>
        <fullName evidence="9">Dynamin</fullName>
    </submittedName>
</protein>
<dbReference type="PANTHER" id="PTHR10465">
    <property type="entry name" value="TRANSMEMBRANE GTPASE FZO1"/>
    <property type="match status" value="1"/>
</dbReference>
<dbReference type="GO" id="GO:0016020">
    <property type="term" value="C:membrane"/>
    <property type="evidence" value="ECO:0007669"/>
    <property type="project" value="UniProtKB-SubCell"/>
</dbReference>
<name>A0A2W1LGK9_9BACL</name>
<evidence type="ECO:0000256" key="3">
    <source>
        <dbReference type="ARBA" id="ARBA00022801"/>
    </source>
</evidence>
<evidence type="ECO:0000313" key="9">
    <source>
        <dbReference type="EMBL" id="PZD93594.1"/>
    </source>
</evidence>
<evidence type="ECO:0000259" key="8">
    <source>
        <dbReference type="Pfam" id="PF00350"/>
    </source>
</evidence>
<feature type="coiled-coil region" evidence="6">
    <location>
        <begin position="300"/>
        <end position="334"/>
    </location>
</feature>
<proteinExistence type="predicted"/>
<dbReference type="InterPro" id="IPR027417">
    <property type="entry name" value="P-loop_NTPase"/>
</dbReference>
<evidence type="ECO:0000256" key="1">
    <source>
        <dbReference type="ARBA" id="ARBA00004370"/>
    </source>
</evidence>
<evidence type="ECO:0000256" key="7">
    <source>
        <dbReference type="SAM" id="MobiDB-lite"/>
    </source>
</evidence>
<dbReference type="InterPro" id="IPR027094">
    <property type="entry name" value="Mitofusin_fam"/>
</dbReference>
<dbReference type="CDD" id="cd09912">
    <property type="entry name" value="DLP_2"/>
    <property type="match status" value="2"/>
</dbReference>
<feature type="domain" description="Dynamin N-terminal" evidence="8">
    <location>
        <begin position="653"/>
        <end position="880"/>
    </location>
</feature>
<dbReference type="Gene3D" id="3.40.50.300">
    <property type="entry name" value="P-loop containing nucleotide triphosphate hydrolases"/>
    <property type="match status" value="2"/>
</dbReference>
<keyword evidence="2" id="KW-0547">Nucleotide-binding</keyword>
<keyword evidence="6" id="KW-0175">Coiled coil</keyword>
<gene>
    <name evidence="9" type="ORF">DNH61_23540</name>
</gene>
<evidence type="ECO:0000256" key="2">
    <source>
        <dbReference type="ARBA" id="ARBA00022741"/>
    </source>
</evidence>
<keyword evidence="10" id="KW-1185">Reference proteome</keyword>
<evidence type="ECO:0000313" key="10">
    <source>
        <dbReference type="Proteomes" id="UP000249522"/>
    </source>
</evidence>
<comment type="caution">
    <text evidence="9">The sequence shown here is derived from an EMBL/GenBank/DDBJ whole genome shotgun (WGS) entry which is preliminary data.</text>
</comment>
<dbReference type="InterPro" id="IPR045063">
    <property type="entry name" value="Dynamin_N"/>
</dbReference>
<dbReference type="GO" id="GO:0003924">
    <property type="term" value="F:GTPase activity"/>
    <property type="evidence" value="ECO:0007669"/>
    <property type="project" value="InterPro"/>
</dbReference>
<dbReference type="RefSeq" id="WP_111149263.1">
    <property type="nucleotide sequence ID" value="NZ_QKRB01000057.1"/>
</dbReference>
<keyword evidence="5" id="KW-0472">Membrane</keyword>
<dbReference type="SUPFAM" id="SSF52540">
    <property type="entry name" value="P-loop containing nucleoside triphosphate hydrolases"/>
    <property type="match status" value="2"/>
</dbReference>
<evidence type="ECO:0000256" key="5">
    <source>
        <dbReference type="ARBA" id="ARBA00023136"/>
    </source>
</evidence>
<keyword evidence="3" id="KW-0378">Hydrolase</keyword>
<dbReference type="AlphaFoldDB" id="A0A2W1LGK9"/>
<dbReference type="OrthoDB" id="5477114at2"/>
<feature type="compositionally biased region" description="Polar residues" evidence="7">
    <location>
        <begin position="580"/>
        <end position="598"/>
    </location>
</feature>
<dbReference type="Proteomes" id="UP000249522">
    <property type="component" value="Unassembled WGS sequence"/>
</dbReference>